<feature type="region of interest" description="Disordered" evidence="1">
    <location>
        <begin position="1"/>
        <end position="20"/>
    </location>
</feature>
<comment type="caution">
    <text evidence="2">The sequence shown here is derived from an EMBL/GenBank/DDBJ whole genome shotgun (WGS) entry which is preliminary data.</text>
</comment>
<reference evidence="2" key="1">
    <citation type="submission" date="2021-02" db="EMBL/GenBank/DDBJ databases">
        <authorList>
            <person name="Nowell W R."/>
        </authorList>
    </citation>
    <scope>NUCLEOTIDE SEQUENCE</scope>
</reference>
<evidence type="ECO:0000313" key="3">
    <source>
        <dbReference type="Proteomes" id="UP000663834"/>
    </source>
</evidence>
<gene>
    <name evidence="2" type="ORF">KQP761_LOCUS31764</name>
</gene>
<sequence>MSSGSYDSSKDASSGNNSSYDYNRWNKPSEVIVFPTPIRPADSGIYALEQMGAAMRNSPNTVRTYDHFITFLMSMIFNIDDLVYDDILAYPYDHMIPNDDDADDNYYNIIGNDNGGIISPPSSPRRPAMPYNFNVIYIEIPDENDNNLTHDTSILKLNRENSIENDHDAMEDESNDDDDRAGHNDSEENDIIFLTSSSNHATSVKYFIELDDDAIILLVIDQNNSQQNESNHESTDLTPPLTANNMPRQQRNHTVRMASSQPVPFAFWANGMSQASIDSEENATEELFDKIEQLICEYMQAPHRHYLHCRVLRWCVDDNPSSLFTSVIVINPPTNNH</sequence>
<feature type="compositionally biased region" description="Low complexity" evidence="1">
    <location>
        <begin position="1"/>
        <end position="19"/>
    </location>
</feature>
<proteinExistence type="predicted"/>
<dbReference type="OrthoDB" id="10058799at2759"/>
<protein>
    <submittedName>
        <fullName evidence="2">Uncharacterized protein</fullName>
    </submittedName>
</protein>
<feature type="region of interest" description="Disordered" evidence="1">
    <location>
        <begin position="164"/>
        <end position="185"/>
    </location>
</feature>
<accession>A0A816FD74</accession>
<organism evidence="2 3">
    <name type="scientific">Rotaria magnacalcarata</name>
    <dbReference type="NCBI Taxonomy" id="392030"/>
    <lineage>
        <taxon>Eukaryota</taxon>
        <taxon>Metazoa</taxon>
        <taxon>Spiralia</taxon>
        <taxon>Gnathifera</taxon>
        <taxon>Rotifera</taxon>
        <taxon>Eurotatoria</taxon>
        <taxon>Bdelloidea</taxon>
        <taxon>Philodinida</taxon>
        <taxon>Philodinidae</taxon>
        <taxon>Rotaria</taxon>
    </lineage>
</organism>
<feature type="compositionally biased region" description="Acidic residues" evidence="1">
    <location>
        <begin position="169"/>
        <end position="179"/>
    </location>
</feature>
<dbReference type="Proteomes" id="UP000663834">
    <property type="component" value="Unassembled WGS sequence"/>
</dbReference>
<evidence type="ECO:0000256" key="1">
    <source>
        <dbReference type="SAM" id="MobiDB-lite"/>
    </source>
</evidence>
<evidence type="ECO:0000313" key="2">
    <source>
        <dbReference type="EMBL" id="CAF1659727.1"/>
    </source>
</evidence>
<name>A0A816FD74_9BILA</name>
<dbReference type="EMBL" id="CAJNOW010017714">
    <property type="protein sequence ID" value="CAF1659727.1"/>
    <property type="molecule type" value="Genomic_DNA"/>
</dbReference>
<dbReference type="AlphaFoldDB" id="A0A816FD74"/>